<protein>
    <submittedName>
        <fullName evidence="2">Uncharacterized protein</fullName>
    </submittedName>
</protein>
<dbReference type="AlphaFoldDB" id="A3U4P9"/>
<feature type="chain" id="PRO_5002658968" evidence="1">
    <location>
        <begin position="27"/>
        <end position="273"/>
    </location>
</feature>
<dbReference type="HOGENOM" id="CLU_1003694_0_0_10"/>
<proteinExistence type="predicted"/>
<gene>
    <name evidence="2" type="ordered locus">CA2559_00635</name>
</gene>
<evidence type="ECO:0000256" key="1">
    <source>
        <dbReference type="SAM" id="SignalP"/>
    </source>
</evidence>
<keyword evidence="1" id="KW-0732">Signal</keyword>
<dbReference type="Proteomes" id="UP000002297">
    <property type="component" value="Chromosome"/>
</dbReference>
<dbReference type="eggNOG" id="COG5295">
    <property type="taxonomic scope" value="Bacteria"/>
</dbReference>
<evidence type="ECO:0000313" key="3">
    <source>
        <dbReference type="Proteomes" id="UP000002297"/>
    </source>
</evidence>
<feature type="signal peptide" evidence="1">
    <location>
        <begin position="1"/>
        <end position="26"/>
    </location>
</feature>
<organism evidence="2 3">
    <name type="scientific">Croceibacter atlanticus (strain ATCC BAA-628 / JCM 21780 / CIP 108009 / IAM 15332 / KCTC 12090 / HTCC2559)</name>
    <dbReference type="NCBI Taxonomy" id="216432"/>
    <lineage>
        <taxon>Bacteria</taxon>
        <taxon>Pseudomonadati</taxon>
        <taxon>Bacteroidota</taxon>
        <taxon>Flavobacteriia</taxon>
        <taxon>Flavobacteriales</taxon>
        <taxon>Flavobacteriaceae</taxon>
        <taxon>Croceibacter</taxon>
    </lineage>
</organism>
<dbReference type="EMBL" id="CP002046">
    <property type="protein sequence ID" value="EAP87216.1"/>
    <property type="molecule type" value="Genomic_DNA"/>
</dbReference>
<dbReference type="KEGG" id="cat:CA2559_00635"/>
<keyword evidence="3" id="KW-1185">Reference proteome</keyword>
<reference evidence="2 3" key="1">
    <citation type="journal article" date="2010" name="J. Bacteriol.">
        <title>The complete genome sequence of Croceibacter atlanticus HTCC2559T.</title>
        <authorList>
            <person name="Oh H.M."/>
            <person name="Kang I."/>
            <person name="Ferriera S."/>
            <person name="Giovannoni S.J."/>
            <person name="Cho J.C."/>
        </authorList>
    </citation>
    <scope>NUCLEOTIDE SEQUENCE [LARGE SCALE GENOMIC DNA]</scope>
    <source>
        <strain evidence="3">ATCC BAA-628 / HTCC2559 / KCTC 12090</strain>
    </source>
</reference>
<dbReference type="STRING" id="216432.CA2559_00635"/>
<sequence>MIMAPNITRYISVFSMLICFSFLSHSQVGINTDNPAPGALLDMNASDKGFLMTRVALVATDNQTPITPSPTTGLLVYNTATSGSGSTQVTPGFYYWDGTAWRRLFNQGYTLQYKQTAARTVTTTGNTVITGLDTGNGFTVPFSGIYQVVIQVYYSCGAQSGTDDAASQGSIGLWYNENGGGFQIPKEAYITSSSKYIGGTTFNHLGNQATIVHNLELSASSSYRIVAVGREWLSVNTTERPVIGRQTNVTDYPGSSTDDAQLGTMTISLIKQY</sequence>
<evidence type="ECO:0000313" key="2">
    <source>
        <dbReference type="EMBL" id="EAP87216.1"/>
    </source>
</evidence>
<name>A3U4P9_CROAH</name>
<accession>A3U4P9</accession>